<dbReference type="RefSeq" id="WP_147239185.1">
    <property type="nucleotide sequence ID" value="NZ_JBGOOT010000003.1"/>
</dbReference>
<protein>
    <submittedName>
        <fullName evidence="2">Uncharacterized protein</fullName>
    </submittedName>
</protein>
<organism evidence="2 3">
    <name type="scientific">Vibrio cortegadensis</name>
    <dbReference type="NCBI Taxonomy" id="1328770"/>
    <lineage>
        <taxon>Bacteria</taxon>
        <taxon>Pseudomonadati</taxon>
        <taxon>Pseudomonadota</taxon>
        <taxon>Gammaproteobacteria</taxon>
        <taxon>Vibrionales</taxon>
        <taxon>Vibrionaceae</taxon>
        <taxon>Vibrio</taxon>
    </lineage>
</organism>
<comment type="caution">
    <text evidence="2">The sequence shown here is derived from an EMBL/GenBank/DDBJ whole genome shotgun (WGS) entry which is preliminary data.</text>
</comment>
<reference evidence="2 3" key="1">
    <citation type="submission" date="2024-06" db="EMBL/GenBank/DDBJ databases">
        <authorList>
            <person name="Steensen K."/>
            <person name="Seneca J."/>
            <person name="Bartlau N."/>
            <person name="Yu A.X."/>
            <person name="Polz M.F."/>
        </authorList>
    </citation>
    <scope>NUCLEOTIDE SEQUENCE [LARGE SCALE GENOMIC DNA]</scope>
    <source>
        <strain evidence="2 3">FF146</strain>
    </source>
</reference>
<evidence type="ECO:0000313" key="3">
    <source>
        <dbReference type="Proteomes" id="UP001569153"/>
    </source>
</evidence>
<gene>
    <name evidence="2" type="ORF">ACED38_05525</name>
</gene>
<feature type="compositionally biased region" description="Basic and acidic residues" evidence="1">
    <location>
        <begin position="14"/>
        <end position="27"/>
    </location>
</feature>
<dbReference type="EMBL" id="JBGOOT010000003">
    <property type="protein sequence ID" value="MEZ8194349.1"/>
    <property type="molecule type" value="Genomic_DNA"/>
</dbReference>
<keyword evidence="3" id="KW-1185">Reference proteome</keyword>
<dbReference type="Proteomes" id="UP001569153">
    <property type="component" value="Unassembled WGS sequence"/>
</dbReference>
<name>A0ABV4M497_9VIBR</name>
<feature type="region of interest" description="Disordered" evidence="1">
    <location>
        <begin position="1"/>
        <end position="27"/>
    </location>
</feature>
<proteinExistence type="predicted"/>
<accession>A0ABV4M497</accession>
<sequence>MKKNMEQPVEQDDYESHEVEPEGEVEQEKLREAYISERTKLEITEIELNRAKIILVDEKGNMKRIPLIPEH</sequence>
<evidence type="ECO:0000313" key="2">
    <source>
        <dbReference type="EMBL" id="MEZ8194349.1"/>
    </source>
</evidence>
<evidence type="ECO:0000256" key="1">
    <source>
        <dbReference type="SAM" id="MobiDB-lite"/>
    </source>
</evidence>